<reference evidence="3 4" key="1">
    <citation type="submission" date="2021-06" db="EMBL/GenBank/DDBJ databases">
        <authorList>
            <person name="Kallberg Y."/>
            <person name="Tangrot J."/>
            <person name="Rosling A."/>
        </authorList>
    </citation>
    <scope>NUCLEOTIDE SEQUENCE [LARGE SCALE GENOMIC DNA]</scope>
    <source>
        <strain evidence="3 4">120-4 pot B 10/14</strain>
    </source>
</reference>
<dbReference type="InterPro" id="IPR018289">
    <property type="entry name" value="MULE_transposase_dom"/>
</dbReference>
<evidence type="ECO:0000259" key="2">
    <source>
        <dbReference type="Pfam" id="PF10551"/>
    </source>
</evidence>
<sequence length="698" mass="80449">MKQNKPRRNKLIYKTIYVLESTLPKNSSEADSDIDIQSVFAHKECINDATNNGANNGMNNVMNDTDSMNSAMNDTDSMNSAMNDANSMNSADSINDADSMNSAINNADSMNSAMSSTHDYVLISDELDEDRNRDVFDNWSSVDIFINQYCLERGFGYQIFHNDKDPDNPSVTYRKSYRCLASGEYQTKKNLEQNLHRLRGNMKTNCEWHCNFTFPKTTKQILCTTLKDNHNHELNSSQIADIIPRYRRLNDEMVQEIKFFATCKVAPITQLEILKKKYPNSVFHKQDVYNTIYKNFQDANWKVFVRHTSNERCLSGVFWIAPSQQELYKRFYDVVLNNNICKTNKYNMYLSVFMIKDNYGRFQNVANALVEDKMASMYKWILQCLLKANDDLAPKSFWTDFEPGLISAISQFNAGIQSTQSIESFNCIIKKALNSASTLCDIKTIINKRHEDESQYCKLVDIKDQYMTIGLLHVSSQFFSSVDAIPDSDTVNDNFIEDVLDKPQMILQSLLNSMEGLNIVETWRIRHIGRLSHKENLLDLNIKNSPIFTAIKPPTNCSFQVTFNFQSLHNFSQFDDYLYNEINHKRIPQRNQYRIAFFAAKTAINIALETNKDAKLVQILKEFIIANQKKHKDNMEETKNNLGIENNNLIQDAREVIPLQQHLIDQLTNPNVTKIRGAPCKKIIKSITKISKGKKNNE</sequence>
<keyword evidence="4" id="KW-1185">Reference proteome</keyword>
<organism evidence="3 4">
    <name type="scientific">Gigaspora margarita</name>
    <dbReference type="NCBI Taxonomy" id="4874"/>
    <lineage>
        <taxon>Eukaryota</taxon>
        <taxon>Fungi</taxon>
        <taxon>Fungi incertae sedis</taxon>
        <taxon>Mucoromycota</taxon>
        <taxon>Glomeromycotina</taxon>
        <taxon>Glomeromycetes</taxon>
        <taxon>Diversisporales</taxon>
        <taxon>Gigasporaceae</taxon>
        <taxon>Gigaspora</taxon>
    </lineage>
</organism>
<keyword evidence="1" id="KW-0175">Coiled coil</keyword>
<name>A0ABN7VLB8_GIGMA</name>
<accession>A0ABN7VLB8</accession>
<dbReference type="EMBL" id="CAJVQB010017390">
    <property type="protein sequence ID" value="CAG8784019.1"/>
    <property type="molecule type" value="Genomic_DNA"/>
</dbReference>
<comment type="caution">
    <text evidence="3">The sequence shown here is derived from an EMBL/GenBank/DDBJ whole genome shotgun (WGS) entry which is preliminary data.</text>
</comment>
<evidence type="ECO:0000313" key="3">
    <source>
        <dbReference type="EMBL" id="CAG8784019.1"/>
    </source>
</evidence>
<evidence type="ECO:0000256" key="1">
    <source>
        <dbReference type="SAM" id="Coils"/>
    </source>
</evidence>
<feature type="coiled-coil region" evidence="1">
    <location>
        <begin position="625"/>
        <end position="652"/>
    </location>
</feature>
<dbReference type="PANTHER" id="PTHR47718">
    <property type="entry name" value="OS01G0519700 PROTEIN"/>
    <property type="match status" value="1"/>
</dbReference>
<feature type="domain" description="MULE transposase" evidence="2">
    <location>
        <begin position="340"/>
        <end position="411"/>
    </location>
</feature>
<gene>
    <name evidence="3" type="ORF">GMARGA_LOCUS20144</name>
</gene>
<protein>
    <submittedName>
        <fullName evidence="3">20302_t:CDS:1</fullName>
    </submittedName>
</protein>
<proteinExistence type="predicted"/>
<dbReference type="Proteomes" id="UP000789901">
    <property type="component" value="Unassembled WGS sequence"/>
</dbReference>
<dbReference type="PANTHER" id="PTHR47718:SF3">
    <property type="entry name" value="PROTEIN FAR1-RELATED SEQUENCE 5-LIKE"/>
    <property type="match status" value="1"/>
</dbReference>
<evidence type="ECO:0000313" key="4">
    <source>
        <dbReference type="Proteomes" id="UP000789901"/>
    </source>
</evidence>
<dbReference type="Pfam" id="PF10551">
    <property type="entry name" value="MULE"/>
    <property type="match status" value="1"/>
</dbReference>